<dbReference type="RefSeq" id="WP_101196078.1">
    <property type="nucleotide sequence ID" value="NZ_PJCG01000008.1"/>
</dbReference>
<dbReference type="Proteomes" id="UP000233399">
    <property type="component" value="Unassembled WGS sequence"/>
</dbReference>
<protein>
    <submittedName>
        <fullName evidence="1">Pyocin activator protein PrtN</fullName>
    </submittedName>
</protein>
<dbReference type="Pfam" id="PF11112">
    <property type="entry name" value="PyocinActivator"/>
    <property type="match status" value="1"/>
</dbReference>
<organism evidence="1 2">
    <name type="scientific">Pseudomonas monteilii</name>
    <dbReference type="NCBI Taxonomy" id="76759"/>
    <lineage>
        <taxon>Bacteria</taxon>
        <taxon>Pseudomonadati</taxon>
        <taxon>Pseudomonadota</taxon>
        <taxon>Gammaproteobacteria</taxon>
        <taxon>Pseudomonadales</taxon>
        <taxon>Pseudomonadaceae</taxon>
        <taxon>Pseudomonas</taxon>
    </lineage>
</organism>
<dbReference type="InterPro" id="IPR020518">
    <property type="entry name" value="Tscrpt_reg_PrtN"/>
</dbReference>
<dbReference type="GO" id="GO:0006355">
    <property type="term" value="P:regulation of DNA-templated transcription"/>
    <property type="evidence" value="ECO:0007669"/>
    <property type="project" value="InterPro"/>
</dbReference>
<gene>
    <name evidence="1" type="ORF">CXB65_06020</name>
</gene>
<proteinExistence type="predicted"/>
<reference evidence="1 2" key="1">
    <citation type="submission" date="2017-12" db="EMBL/GenBank/DDBJ databases">
        <title>Isolation and characterization of an aerobic denitrifying Pseudomonas monteilii CY06 from aquaculture ponds.</title>
        <authorList>
            <person name="Ma Q."/>
            <person name="Cai Y."/>
            <person name="He Z."/>
        </authorList>
    </citation>
    <scope>NUCLEOTIDE SEQUENCE [LARGE SCALE GENOMIC DNA]</scope>
    <source>
        <strain evidence="1 2">CY06</strain>
    </source>
</reference>
<sequence length="81" mass="8993">MKTAFILMAQYDGLAVIPLGRVCADYFPHLSPTKMKIKIACGEIRLPLIAMERSQKSSRGVHVADLAEYIDARRAEAQKGM</sequence>
<comment type="caution">
    <text evidence="1">The sequence shown here is derived from an EMBL/GenBank/DDBJ whole genome shotgun (WGS) entry which is preliminary data.</text>
</comment>
<dbReference type="EMBL" id="PJCG01000008">
    <property type="protein sequence ID" value="PKI24838.1"/>
    <property type="molecule type" value="Genomic_DNA"/>
</dbReference>
<accession>A0A2N1IVS7</accession>
<dbReference type="AlphaFoldDB" id="A0A2N1IVS7"/>
<evidence type="ECO:0000313" key="1">
    <source>
        <dbReference type="EMBL" id="PKI24838.1"/>
    </source>
</evidence>
<evidence type="ECO:0000313" key="2">
    <source>
        <dbReference type="Proteomes" id="UP000233399"/>
    </source>
</evidence>
<name>A0A2N1IVS7_9PSED</name>